<dbReference type="InterPro" id="IPR014716">
    <property type="entry name" value="Fibrinogen_a/b/g_C_1"/>
</dbReference>
<name>A0AAV2SHK9_MEGNR</name>
<feature type="chain" id="PRO_5043707802" description="Fibrinogen C-terminal domain-containing protein" evidence="1">
    <location>
        <begin position="25"/>
        <end position="364"/>
    </location>
</feature>
<dbReference type="EMBL" id="CAXKWB010069570">
    <property type="protein sequence ID" value="CAL4193188.1"/>
    <property type="molecule type" value="Genomic_DNA"/>
</dbReference>
<dbReference type="GO" id="GO:0005615">
    <property type="term" value="C:extracellular space"/>
    <property type="evidence" value="ECO:0007669"/>
    <property type="project" value="TreeGrafter"/>
</dbReference>
<proteinExistence type="predicted"/>
<keyword evidence="1" id="KW-0732">Signal</keyword>
<evidence type="ECO:0000313" key="4">
    <source>
        <dbReference type="Proteomes" id="UP001497623"/>
    </source>
</evidence>
<dbReference type="InterPro" id="IPR036056">
    <property type="entry name" value="Fibrinogen-like_C"/>
</dbReference>
<feature type="signal peptide" evidence="1">
    <location>
        <begin position="1"/>
        <end position="24"/>
    </location>
</feature>
<dbReference type="InterPro" id="IPR002181">
    <property type="entry name" value="Fibrinogen_a/b/g_C_dom"/>
</dbReference>
<dbReference type="SUPFAM" id="SSF56496">
    <property type="entry name" value="Fibrinogen C-terminal domain-like"/>
    <property type="match status" value="1"/>
</dbReference>
<evidence type="ECO:0000313" key="3">
    <source>
        <dbReference type="EMBL" id="CAL4193188.1"/>
    </source>
</evidence>
<keyword evidence="4" id="KW-1185">Reference proteome</keyword>
<dbReference type="InterPro" id="IPR050373">
    <property type="entry name" value="Fibrinogen_C-term_domain"/>
</dbReference>
<reference evidence="3 4" key="1">
    <citation type="submission" date="2024-05" db="EMBL/GenBank/DDBJ databases">
        <authorList>
            <person name="Wallberg A."/>
        </authorList>
    </citation>
    <scope>NUCLEOTIDE SEQUENCE [LARGE SCALE GENOMIC DNA]</scope>
</reference>
<dbReference type="AlphaFoldDB" id="A0AAV2SHK9"/>
<protein>
    <recommendedName>
        <fullName evidence="2">Fibrinogen C-terminal domain-containing protein</fullName>
    </recommendedName>
</protein>
<organism evidence="3 4">
    <name type="scientific">Meganyctiphanes norvegica</name>
    <name type="common">Northern krill</name>
    <name type="synonym">Thysanopoda norvegica</name>
    <dbReference type="NCBI Taxonomy" id="48144"/>
    <lineage>
        <taxon>Eukaryota</taxon>
        <taxon>Metazoa</taxon>
        <taxon>Ecdysozoa</taxon>
        <taxon>Arthropoda</taxon>
        <taxon>Crustacea</taxon>
        <taxon>Multicrustacea</taxon>
        <taxon>Malacostraca</taxon>
        <taxon>Eumalacostraca</taxon>
        <taxon>Eucarida</taxon>
        <taxon>Euphausiacea</taxon>
        <taxon>Euphausiidae</taxon>
        <taxon>Meganyctiphanes</taxon>
    </lineage>
</organism>
<dbReference type="Gene3D" id="3.90.215.10">
    <property type="entry name" value="Gamma Fibrinogen, chain A, domain 1"/>
    <property type="match status" value="1"/>
</dbReference>
<feature type="non-terminal residue" evidence="3">
    <location>
        <position position="1"/>
    </location>
</feature>
<dbReference type="Proteomes" id="UP001497623">
    <property type="component" value="Unassembled WGS sequence"/>
</dbReference>
<gene>
    <name evidence="3" type="ORF">MNOR_LOCUS36817</name>
</gene>
<dbReference type="Pfam" id="PF00147">
    <property type="entry name" value="Fibrinogen_C"/>
    <property type="match status" value="1"/>
</dbReference>
<dbReference type="PANTHER" id="PTHR19143">
    <property type="entry name" value="FIBRINOGEN/TENASCIN/ANGIOPOEITIN"/>
    <property type="match status" value="1"/>
</dbReference>
<feature type="domain" description="Fibrinogen C-terminal" evidence="2">
    <location>
        <begin position="155"/>
        <end position="334"/>
    </location>
</feature>
<accession>A0AAV2SHK9</accession>
<evidence type="ECO:0000259" key="2">
    <source>
        <dbReference type="PROSITE" id="PS51406"/>
    </source>
</evidence>
<sequence>SELFNHWTMMKCIFLKYLLPLCLLFSTQVCFGEMDLTMEVSPDIIKNISLELGQLNAMTQNLEYMVSEVRDNQKFLEMEIENLKETSSTILNKLDQILGSTGSGSDLMKQNLEHIEHTFEKLNAKVDVVGDIIPNFEHAFKQELLFPRNVSVTFSVSEILPRDCLDIYQRMNSSSGVFKIYPDGNLWNSKEVLCKEGYTVVLKRLRRQETLQTHFNRTWVEYWQGFGSPEGEYYIGNNVLHLLTSGRNQKLNILMRSKYDHEGAYNYSSFSVGSEDTNFKLSILGFSGDGSDNFSQSNGKMFTTLDNDNSGFSSGKNPAAMNQLGEGGGWWYGRTIGLYGTSPHNAKIGNGMDLKEMTMMIKSN</sequence>
<comment type="caution">
    <text evidence="3">The sequence shown here is derived from an EMBL/GenBank/DDBJ whole genome shotgun (WGS) entry which is preliminary data.</text>
</comment>
<dbReference type="PROSITE" id="PS51406">
    <property type="entry name" value="FIBRINOGEN_C_2"/>
    <property type="match status" value="1"/>
</dbReference>
<dbReference type="SMART" id="SM00186">
    <property type="entry name" value="FBG"/>
    <property type="match status" value="1"/>
</dbReference>
<evidence type="ECO:0000256" key="1">
    <source>
        <dbReference type="SAM" id="SignalP"/>
    </source>
</evidence>